<evidence type="ECO:0000313" key="1">
    <source>
        <dbReference type="EMBL" id="KAL0939705.1"/>
    </source>
</evidence>
<keyword evidence="2" id="KW-1185">Reference proteome</keyword>
<accession>A0ACC3Z6U5</accession>
<comment type="caution">
    <text evidence="1">The sequence shown here is derived from an EMBL/GenBank/DDBJ whole genome shotgun (WGS) entry which is preliminary data.</text>
</comment>
<evidence type="ECO:0000313" key="2">
    <source>
        <dbReference type="Proteomes" id="UP000805649"/>
    </source>
</evidence>
<protein>
    <submittedName>
        <fullName evidence="1">Class I alpha-mannosidase 1a</fullName>
    </submittedName>
</protein>
<dbReference type="Proteomes" id="UP000805649">
    <property type="component" value="Unassembled WGS sequence"/>
</dbReference>
<name>A0ACC3Z6U5_COLTU</name>
<organism evidence="1 2">
    <name type="scientific">Colletotrichum truncatum</name>
    <name type="common">Anthracnose fungus</name>
    <name type="synonym">Colletotrichum capsici</name>
    <dbReference type="NCBI Taxonomy" id="5467"/>
    <lineage>
        <taxon>Eukaryota</taxon>
        <taxon>Fungi</taxon>
        <taxon>Dikarya</taxon>
        <taxon>Ascomycota</taxon>
        <taxon>Pezizomycotina</taxon>
        <taxon>Sordariomycetes</taxon>
        <taxon>Hypocreomycetidae</taxon>
        <taxon>Glomerellales</taxon>
        <taxon>Glomerellaceae</taxon>
        <taxon>Colletotrichum</taxon>
        <taxon>Colletotrichum truncatum species complex</taxon>
    </lineage>
</organism>
<reference evidence="1 2" key="1">
    <citation type="journal article" date="2020" name="Phytopathology">
        <title>Genome Sequence Resources of Colletotrichum truncatum, C. plurivorum, C. musicola, and C. sojae: Four Species Pathogenic to Soybean (Glycine max).</title>
        <authorList>
            <person name="Rogerio F."/>
            <person name="Boufleur T.R."/>
            <person name="Ciampi-Guillardi M."/>
            <person name="Sukno S.A."/>
            <person name="Thon M.R."/>
            <person name="Massola Junior N.S."/>
            <person name="Baroncelli R."/>
        </authorList>
    </citation>
    <scope>NUCLEOTIDE SEQUENCE [LARGE SCALE GENOMIC DNA]</scope>
    <source>
        <strain evidence="1 2">CMES1059</strain>
    </source>
</reference>
<dbReference type="EMBL" id="VUJX02000003">
    <property type="protein sequence ID" value="KAL0939705.1"/>
    <property type="molecule type" value="Genomic_DNA"/>
</dbReference>
<proteinExistence type="predicted"/>
<gene>
    <name evidence="1" type="ORF">CTRU02_206315</name>
</gene>
<sequence>MMPRRRSRYVLLVAFVMAFMLYQVFKNPEWDATGYTGSIKQNVPDKVKTEPGKQPPVNDQAVNKPLNNQPPPEHEHPHDQEEDEPEQNPQKQTAKQTVKIPQLKTEAAPKEKVNPTKSVNTPTMPVYNPEKAADVTKAATIPVEEDIHAKNPPGRLNPDRARESASTTTSQIHWHKVSEHFPVPTDEIIPLPTGKPKEIPKVQYKFTAESAVAKEKRESRLAQIKAEMLRSWGGYRKFAWMHDELSPVSARFRDPFCGWAATLVDGLDTLWIMGMKEEFDEAAKAVKNIDFTFSPTRRDIPVFETIIRYLGGLLAAYDVSGGKEGGYDMLLDKATELAEILMGVFDTPNRMPILYYNWQPQYASQPHRAGTVGVAELGSMSMEFTRLAQLTGENKYYDAIARITNAFEDLQNRGTTLNGIFPEQLDASGCNRTAESIRYQEEQAAAASASAAAAAAALKEPEGHKPATDDKRDQVPASLPLETGAPKGKDSESDSSSLRKRAVGLTEGGTSVVENANIEKKEAFPEPKVNEQPLYPGMSGRMPSPTTPEKREERQCIKQGLAPGGWGYEQYSMGGSQDSTYEYFPKEYLMLGGLEPKYKTMHIKTIEAVKKWLLYRPMVPKDRDILFSAKVSTSGEPEKDARTEYEVTHLTCFIGGMFGLGGKIFDRPEDIEIAKKLTDGCVWAYESMPSGIMPEGATVVPCASTQSCPWNETLWWEHLDPSSSWRDEQVKEWEERQRNKKSEELRREAAVEKYSVDKVMPPPAENKPAADEKADDKKADEEEAEQKRVEEKKPDPFAGIEVPKDEPKKVGQAKKTEYPAPEPGLNKSPSNVDEHLLKKRASTEQNDPRKGTDAEKATNSLKDKLDLNNADNSDSVADGSPVSGGIVGSIPIYSDESSDPKPMSHKEYIANKLDEEKIPPGFVNINARRYILRPEAIESVWYMYRITGDPIWQEKGWNMWQAVIKATRTEYGASAVDNVLSEKPEPVDEMESFWVAETLKYFYLLYSTPDVISLDDWVLNTEAHPFKRPV</sequence>